<dbReference type="RefSeq" id="WP_073579938.1">
    <property type="nucleotide sequence ID" value="NZ_AP024897.1"/>
</dbReference>
<reference evidence="2" key="1">
    <citation type="submission" date="2016-12" db="EMBL/GenBank/DDBJ databases">
        <authorList>
            <person name="Rodrigo-Torres L."/>
            <person name="Arahal R.D."/>
            <person name="Lucena T."/>
        </authorList>
    </citation>
    <scope>NUCLEOTIDE SEQUENCE [LARGE SCALE GENOMIC DNA]</scope>
</reference>
<name>A0A1M7YQY3_9VIBR</name>
<evidence type="ECO:0000313" key="1">
    <source>
        <dbReference type="EMBL" id="SHO55029.1"/>
    </source>
</evidence>
<sequence>MRIYHILLTGLISFFISWPAFAGPGNARILLTGKNLNIETQRLTVKDLESTFSLVTLDLYNPWEKKTDKYTGFWMNDLIKKFAKPELKSLNIKAVDNYQVEFTAQDWTTFKILVATRVNNQYQPVRNKGPMRLIYANYDSSNVEHELTLTKWMWMIKTIEFK</sequence>
<evidence type="ECO:0008006" key="3">
    <source>
        <dbReference type="Google" id="ProtNLM"/>
    </source>
</evidence>
<dbReference type="EMBL" id="FRFG01000011">
    <property type="protein sequence ID" value="SHO55029.1"/>
    <property type="molecule type" value="Genomic_DNA"/>
</dbReference>
<protein>
    <recommendedName>
        <fullName evidence="3">Oxidoreductase molybdopterin binding domain protein</fullName>
    </recommendedName>
</protein>
<dbReference type="InterPro" id="IPR036374">
    <property type="entry name" value="OxRdtase_Mopterin-bd_sf"/>
</dbReference>
<gene>
    <name evidence="1" type="ORF">VQ7734_00748</name>
</gene>
<dbReference type="SUPFAM" id="SSF56524">
    <property type="entry name" value="Oxidoreductase molybdopterin-binding domain"/>
    <property type="match status" value="1"/>
</dbReference>
<accession>A0A1M7YQY3</accession>
<dbReference type="OrthoDB" id="9798763at2"/>
<dbReference type="Proteomes" id="UP000184600">
    <property type="component" value="Unassembled WGS sequence"/>
</dbReference>
<dbReference type="STRING" id="1117707.VQ7734_00748"/>
<organism evidence="1 2">
    <name type="scientific">Vibrio quintilis</name>
    <dbReference type="NCBI Taxonomy" id="1117707"/>
    <lineage>
        <taxon>Bacteria</taxon>
        <taxon>Pseudomonadati</taxon>
        <taxon>Pseudomonadota</taxon>
        <taxon>Gammaproteobacteria</taxon>
        <taxon>Vibrionales</taxon>
        <taxon>Vibrionaceae</taxon>
        <taxon>Vibrio</taxon>
    </lineage>
</organism>
<evidence type="ECO:0000313" key="2">
    <source>
        <dbReference type="Proteomes" id="UP000184600"/>
    </source>
</evidence>
<proteinExistence type="predicted"/>
<keyword evidence="2" id="KW-1185">Reference proteome</keyword>
<dbReference type="AlphaFoldDB" id="A0A1M7YQY3"/>